<evidence type="ECO:0000313" key="2">
    <source>
        <dbReference type="Proteomes" id="UP001055072"/>
    </source>
</evidence>
<accession>A0ACB8UCS2</accession>
<sequence>MYNNAHTLWWLSEHLDNNPTSSAQPPVRKKLEYEPCLPARLPSSGFLQREANSLAPKAIIKQLRRSPTPPGSEPQSPSLDGTSVANSPSMEQEPKSPRERKDSVWSTISSTVNASRKLSKGKGPAKQWKVEPYQIFSAVEKRDIMFLMEVRDRDFEMLLRKSGDVTPLLHAMRIGNQDVAVTLLGAFSRYINQLQDEEMALPRTKTRLKALRTNLKLAIDFGLQTQQSDLIASFLQTLIMSEGDKWVSQQAATISGLLREGNKSKPVSNAQSTVKRFATKQLGKADAIAALEDYIANATADLIMIGAWYCAMSTIEAEPIPTYYFARDDRVYKAFVDRLDQYKHAINRTCTRRLKWQMRVLRTVIEGRNTNYRSKVQTLVEEFDEGSGV</sequence>
<keyword evidence="2" id="KW-1185">Reference proteome</keyword>
<dbReference type="EMBL" id="MU274904">
    <property type="protein sequence ID" value="KAI0091961.1"/>
    <property type="molecule type" value="Genomic_DNA"/>
</dbReference>
<gene>
    <name evidence="1" type="ORF">BDY19DRAFT_927701</name>
</gene>
<name>A0ACB8UCS2_9APHY</name>
<proteinExistence type="predicted"/>
<dbReference type="Proteomes" id="UP001055072">
    <property type="component" value="Unassembled WGS sequence"/>
</dbReference>
<evidence type="ECO:0000313" key="1">
    <source>
        <dbReference type="EMBL" id="KAI0091961.1"/>
    </source>
</evidence>
<protein>
    <submittedName>
        <fullName evidence="1">Uncharacterized protein</fullName>
    </submittedName>
</protein>
<organism evidence="1 2">
    <name type="scientific">Irpex rosettiformis</name>
    <dbReference type="NCBI Taxonomy" id="378272"/>
    <lineage>
        <taxon>Eukaryota</taxon>
        <taxon>Fungi</taxon>
        <taxon>Dikarya</taxon>
        <taxon>Basidiomycota</taxon>
        <taxon>Agaricomycotina</taxon>
        <taxon>Agaricomycetes</taxon>
        <taxon>Polyporales</taxon>
        <taxon>Irpicaceae</taxon>
        <taxon>Irpex</taxon>
    </lineage>
</organism>
<comment type="caution">
    <text evidence="1">The sequence shown here is derived from an EMBL/GenBank/DDBJ whole genome shotgun (WGS) entry which is preliminary data.</text>
</comment>
<reference evidence="1" key="1">
    <citation type="journal article" date="2021" name="Environ. Microbiol.">
        <title>Gene family expansions and transcriptome signatures uncover fungal adaptations to wood decay.</title>
        <authorList>
            <person name="Hage H."/>
            <person name="Miyauchi S."/>
            <person name="Viragh M."/>
            <person name="Drula E."/>
            <person name="Min B."/>
            <person name="Chaduli D."/>
            <person name="Navarro D."/>
            <person name="Favel A."/>
            <person name="Norest M."/>
            <person name="Lesage-Meessen L."/>
            <person name="Balint B."/>
            <person name="Merenyi Z."/>
            <person name="de Eugenio L."/>
            <person name="Morin E."/>
            <person name="Martinez A.T."/>
            <person name="Baldrian P."/>
            <person name="Stursova M."/>
            <person name="Martinez M.J."/>
            <person name="Novotny C."/>
            <person name="Magnuson J.K."/>
            <person name="Spatafora J.W."/>
            <person name="Maurice S."/>
            <person name="Pangilinan J."/>
            <person name="Andreopoulos W."/>
            <person name="LaButti K."/>
            <person name="Hundley H."/>
            <person name="Na H."/>
            <person name="Kuo A."/>
            <person name="Barry K."/>
            <person name="Lipzen A."/>
            <person name="Henrissat B."/>
            <person name="Riley R."/>
            <person name="Ahrendt S."/>
            <person name="Nagy L.G."/>
            <person name="Grigoriev I.V."/>
            <person name="Martin F."/>
            <person name="Rosso M.N."/>
        </authorList>
    </citation>
    <scope>NUCLEOTIDE SEQUENCE</scope>
    <source>
        <strain evidence="1">CBS 384.51</strain>
    </source>
</reference>